<feature type="region of interest" description="Disordered" evidence="1">
    <location>
        <begin position="16"/>
        <end position="69"/>
    </location>
</feature>
<accession>A0A840Y3G4</accession>
<organism evidence="2 3">
    <name type="scientific">Neoroseomonas alkaliterrae</name>
    <dbReference type="NCBI Taxonomy" id="1452450"/>
    <lineage>
        <taxon>Bacteria</taxon>
        <taxon>Pseudomonadati</taxon>
        <taxon>Pseudomonadota</taxon>
        <taxon>Alphaproteobacteria</taxon>
        <taxon>Acetobacterales</taxon>
        <taxon>Acetobacteraceae</taxon>
        <taxon>Neoroseomonas</taxon>
    </lineage>
</organism>
<protein>
    <submittedName>
        <fullName evidence="2">Uncharacterized protein</fullName>
    </submittedName>
</protein>
<feature type="compositionally biased region" description="Low complexity" evidence="1">
    <location>
        <begin position="46"/>
        <end position="60"/>
    </location>
</feature>
<evidence type="ECO:0000313" key="3">
    <source>
        <dbReference type="Proteomes" id="UP000562254"/>
    </source>
</evidence>
<dbReference type="RefSeq" id="WP_184480992.1">
    <property type="nucleotide sequence ID" value="NZ_JAAEDJ010000134.1"/>
</dbReference>
<name>A0A840Y3G4_9PROT</name>
<proteinExistence type="predicted"/>
<dbReference type="AlphaFoldDB" id="A0A840Y3G4"/>
<evidence type="ECO:0000256" key="1">
    <source>
        <dbReference type="SAM" id="MobiDB-lite"/>
    </source>
</evidence>
<dbReference type="EMBL" id="JACIJE010000001">
    <property type="protein sequence ID" value="MBB5688414.1"/>
    <property type="molecule type" value="Genomic_DNA"/>
</dbReference>
<comment type="caution">
    <text evidence="2">The sequence shown here is derived from an EMBL/GenBank/DDBJ whole genome shotgun (WGS) entry which is preliminary data.</text>
</comment>
<evidence type="ECO:0000313" key="2">
    <source>
        <dbReference type="EMBL" id="MBB5688414.1"/>
    </source>
</evidence>
<dbReference type="Proteomes" id="UP000562254">
    <property type="component" value="Unassembled WGS sequence"/>
</dbReference>
<gene>
    <name evidence="2" type="ORF">FHS88_000524</name>
</gene>
<keyword evidence="3" id="KW-1185">Reference proteome</keyword>
<sequence>MLSLNSLAAFTQEVTRSAGIQAQRGPDRPSEFTQAAAAPPQRVLQSAPPAGALPSGPALPRGSLLDLRV</sequence>
<reference evidence="2 3" key="1">
    <citation type="submission" date="2020-08" db="EMBL/GenBank/DDBJ databases">
        <title>Genomic Encyclopedia of Type Strains, Phase IV (KMG-IV): sequencing the most valuable type-strain genomes for metagenomic binning, comparative biology and taxonomic classification.</title>
        <authorList>
            <person name="Goeker M."/>
        </authorList>
    </citation>
    <scope>NUCLEOTIDE SEQUENCE [LARGE SCALE GENOMIC DNA]</scope>
    <source>
        <strain evidence="2 3">DSM 25895</strain>
    </source>
</reference>